<reference evidence="2 3" key="1">
    <citation type="submission" date="2018-10" db="EMBL/GenBank/DDBJ databases">
        <title>Parasedimentitalea marina sp. nov., a psychrophilic bacterium isolated from deep seawater of the New Britain Trench.</title>
        <authorList>
            <person name="Cao J."/>
        </authorList>
    </citation>
    <scope>NUCLEOTIDE SEQUENCE [LARGE SCALE GENOMIC DNA]</scope>
    <source>
        <strain evidence="2 3">W43</strain>
    </source>
</reference>
<proteinExistence type="predicted"/>
<keyword evidence="1" id="KW-1133">Transmembrane helix</keyword>
<organism evidence="2 3">
    <name type="scientific">Parasedimentitalea marina</name>
    <dbReference type="NCBI Taxonomy" id="2483033"/>
    <lineage>
        <taxon>Bacteria</taxon>
        <taxon>Pseudomonadati</taxon>
        <taxon>Pseudomonadota</taxon>
        <taxon>Alphaproteobacteria</taxon>
        <taxon>Rhodobacterales</taxon>
        <taxon>Paracoccaceae</taxon>
        <taxon>Parasedimentitalea</taxon>
    </lineage>
</organism>
<dbReference type="RefSeq" id="WP_127749600.1">
    <property type="nucleotide sequence ID" value="NZ_CP033219.1"/>
</dbReference>
<feature type="transmembrane region" description="Helical" evidence="1">
    <location>
        <begin position="180"/>
        <end position="199"/>
    </location>
</feature>
<protein>
    <submittedName>
        <fullName evidence="2">Uncharacterized protein</fullName>
    </submittedName>
</protein>
<dbReference type="KEGG" id="sedi:EBB79_15010"/>
<evidence type="ECO:0000313" key="3">
    <source>
        <dbReference type="Proteomes" id="UP000283063"/>
    </source>
</evidence>
<feature type="transmembrane region" description="Helical" evidence="1">
    <location>
        <begin position="39"/>
        <end position="56"/>
    </location>
</feature>
<dbReference type="Proteomes" id="UP000283063">
    <property type="component" value="Chromosome"/>
</dbReference>
<dbReference type="AlphaFoldDB" id="A0A3T0N4Z1"/>
<accession>A0A3T0N4Z1</accession>
<evidence type="ECO:0000256" key="1">
    <source>
        <dbReference type="SAM" id="Phobius"/>
    </source>
</evidence>
<sequence length="214" mass="24305">MQDFFYAACLLSLVVVCSLASKFLVARVKSEVFWEQTDYFWYSLALIGVLAFSWDFQTSRNQDSVQQAEDSLRRHYNNSTLLLTEFLSKSCTSDSVNTCEFAESYLSAISRFKTSSRYPGGEIEFHGQLFRNPAHLWVDLIGELEEPLATVPLQFASFEATAITDALGEYRALAERRQKFLPPFAYAVLAFFAVVGVTLKFGKVRLKVQKIRKG</sequence>
<name>A0A3T0N4Z1_9RHOB</name>
<keyword evidence="3" id="KW-1185">Reference proteome</keyword>
<evidence type="ECO:0000313" key="2">
    <source>
        <dbReference type="EMBL" id="AZV79051.1"/>
    </source>
</evidence>
<gene>
    <name evidence="2" type="ORF">EBB79_15010</name>
</gene>
<dbReference type="EMBL" id="CP033219">
    <property type="protein sequence ID" value="AZV79051.1"/>
    <property type="molecule type" value="Genomic_DNA"/>
</dbReference>
<keyword evidence="1" id="KW-0812">Transmembrane</keyword>
<keyword evidence="1" id="KW-0472">Membrane</keyword>